<proteinExistence type="predicted"/>
<sequence length="440" mass="48462">MVTILGTEDSGSFASCTWPWAWPCPPDDSCLLLACDSRRVRGAQRYPLRQPFVFWTMTAQPNNMASWESNYADAEKSLKALFTNLALAACDKPGLEQQLKTEAQQSAMWQDLFVGAKTEMNKMKVDHNVLLDQNMALAQDKGSIEAAYAKMAHELAKLRKDVANREDTPTSPPSLESSFTVVLIDGDGLIFDRAYLKKGTDGGTEAALALHNGLRERFSLTTPHIRIYVYLNKVGLSRALLEDKIVNIEDFDAFVKGFQAAHTSTAVIDVGYGKEAADAKIRDALTFYLGLSECKLVILGASHDNGYSTMLRSLRTDGKMSRVRLLKGYECVAQELKEFGEWMEEIPGLFLSQKLSKSQGRSDSPVSPTRSPKPVSFSAAAKTTSNGANGTPSGQIMAFKSSKKPQLTTIKDLEPRPCYAQYLRDGCTRDGCRYGHSYGA</sequence>
<dbReference type="OrthoDB" id="2270193at2759"/>
<dbReference type="PANTHER" id="PTHR37543">
    <property type="entry name" value="CCCH ZINC FINGER DNA BINDING PROTEIN (AFU_ORTHOLOGUE AFUA_5G12760)"/>
    <property type="match status" value="1"/>
</dbReference>
<evidence type="ECO:0000313" key="3">
    <source>
        <dbReference type="EMBL" id="KZP00840.1"/>
    </source>
</evidence>
<evidence type="ECO:0000259" key="2">
    <source>
        <dbReference type="Pfam" id="PF25540"/>
    </source>
</evidence>
<feature type="compositionally biased region" description="Polar residues" evidence="1">
    <location>
        <begin position="381"/>
        <end position="394"/>
    </location>
</feature>
<feature type="domain" description="DUF7923" evidence="2">
    <location>
        <begin position="177"/>
        <end position="350"/>
    </location>
</feature>
<gene>
    <name evidence="3" type="ORF">CALVIDRAFT_595012</name>
</gene>
<accession>A0A167RF11</accession>
<dbReference type="EMBL" id="KV417268">
    <property type="protein sequence ID" value="KZP00840.1"/>
    <property type="molecule type" value="Genomic_DNA"/>
</dbReference>
<reference evidence="3 4" key="1">
    <citation type="journal article" date="2016" name="Mol. Biol. Evol.">
        <title>Comparative Genomics of Early-Diverging Mushroom-Forming Fungi Provides Insights into the Origins of Lignocellulose Decay Capabilities.</title>
        <authorList>
            <person name="Nagy L.G."/>
            <person name="Riley R."/>
            <person name="Tritt A."/>
            <person name="Adam C."/>
            <person name="Daum C."/>
            <person name="Floudas D."/>
            <person name="Sun H."/>
            <person name="Yadav J.S."/>
            <person name="Pangilinan J."/>
            <person name="Larsson K.H."/>
            <person name="Matsuura K."/>
            <person name="Barry K."/>
            <person name="Labutti K."/>
            <person name="Kuo R."/>
            <person name="Ohm R.A."/>
            <person name="Bhattacharya S.S."/>
            <person name="Shirouzu T."/>
            <person name="Yoshinaga Y."/>
            <person name="Martin F.M."/>
            <person name="Grigoriev I.V."/>
            <person name="Hibbett D.S."/>
        </authorList>
    </citation>
    <scope>NUCLEOTIDE SEQUENCE [LARGE SCALE GENOMIC DNA]</scope>
    <source>
        <strain evidence="3 4">TUFC12733</strain>
    </source>
</reference>
<dbReference type="Pfam" id="PF25540">
    <property type="entry name" value="DUF7923"/>
    <property type="match status" value="1"/>
</dbReference>
<dbReference type="Proteomes" id="UP000076738">
    <property type="component" value="Unassembled WGS sequence"/>
</dbReference>
<dbReference type="STRING" id="1330018.A0A167RF11"/>
<evidence type="ECO:0000256" key="1">
    <source>
        <dbReference type="SAM" id="MobiDB-lite"/>
    </source>
</evidence>
<keyword evidence="4" id="KW-1185">Reference proteome</keyword>
<feature type="compositionally biased region" description="Polar residues" evidence="1">
    <location>
        <begin position="357"/>
        <end position="370"/>
    </location>
</feature>
<dbReference type="InterPro" id="IPR057683">
    <property type="entry name" value="DUF7923"/>
</dbReference>
<feature type="region of interest" description="Disordered" evidence="1">
    <location>
        <begin position="357"/>
        <end position="401"/>
    </location>
</feature>
<protein>
    <recommendedName>
        <fullName evidence="2">DUF7923 domain-containing protein</fullName>
    </recommendedName>
</protein>
<dbReference type="AlphaFoldDB" id="A0A167RF11"/>
<dbReference type="PANTHER" id="PTHR37543:SF1">
    <property type="entry name" value="CCCH ZINC FINGER DNA BINDING PROTEIN (AFU_ORTHOLOGUE AFUA_5G12760)"/>
    <property type="match status" value="1"/>
</dbReference>
<evidence type="ECO:0000313" key="4">
    <source>
        <dbReference type="Proteomes" id="UP000076738"/>
    </source>
</evidence>
<name>A0A167RF11_CALVF</name>
<organism evidence="3 4">
    <name type="scientific">Calocera viscosa (strain TUFC12733)</name>
    <dbReference type="NCBI Taxonomy" id="1330018"/>
    <lineage>
        <taxon>Eukaryota</taxon>
        <taxon>Fungi</taxon>
        <taxon>Dikarya</taxon>
        <taxon>Basidiomycota</taxon>
        <taxon>Agaricomycotina</taxon>
        <taxon>Dacrymycetes</taxon>
        <taxon>Dacrymycetales</taxon>
        <taxon>Dacrymycetaceae</taxon>
        <taxon>Calocera</taxon>
    </lineage>
</organism>